<keyword evidence="3" id="KW-0964">Secreted</keyword>
<evidence type="ECO:0000313" key="13">
    <source>
        <dbReference type="Proteomes" id="UP001160991"/>
    </source>
</evidence>
<dbReference type="Pfam" id="PF04650">
    <property type="entry name" value="YSIRK_signal"/>
    <property type="match status" value="1"/>
</dbReference>
<feature type="compositionally biased region" description="Basic and acidic residues" evidence="8">
    <location>
        <begin position="94"/>
        <end position="154"/>
    </location>
</feature>
<feature type="region of interest" description="Disordered" evidence="8">
    <location>
        <begin position="2731"/>
        <end position="2751"/>
    </location>
</feature>
<keyword evidence="5" id="KW-0378">Hydrolase</keyword>
<comment type="similarity">
    <text evidence="1">Belongs to the glycosyl hydrolase 2 family.</text>
</comment>
<dbReference type="InterPro" id="IPR049487">
    <property type="entry name" value="BgaA-like_CBM"/>
</dbReference>
<evidence type="ECO:0000256" key="7">
    <source>
        <dbReference type="ARBA" id="ARBA00023295"/>
    </source>
</evidence>
<dbReference type="PANTHER" id="PTHR42732:SF1">
    <property type="entry name" value="BETA-MANNOSIDASE"/>
    <property type="match status" value="1"/>
</dbReference>
<dbReference type="Pfam" id="PF16355">
    <property type="entry name" value="DUF4982"/>
    <property type="match status" value="1"/>
</dbReference>
<dbReference type="Pfam" id="PF00703">
    <property type="entry name" value="Glyco_hydro_2"/>
    <property type="match status" value="1"/>
</dbReference>
<dbReference type="PROSITE" id="PS51109">
    <property type="entry name" value="G5"/>
    <property type="match status" value="1"/>
</dbReference>
<sequence length="2780" mass="304970">MDKRFFEKRCHFSIRKFAIGAASVMIGASIFGLQVAQAAETETTSPSEETIHQVQPLEKLPDDHAAAIAKAEQNGPQDSATGEENDAVEPAKPVTEEKMTEATSPKEEKEAEVVSPKKDKVEKTEKSATEVDGKESTDSEASSDKLAVREEHTDTPNQNKPVTDDKSKEEKASASELPQATKEKEKEDQLLQERKQNFNKDWYFKLNAQGDFSKKDVDVHDWSKLNLPHDWSIYFDFDHKSPARNEGGQLNGGTAWYRKTFTVDEAAKDKDVRINFDGVYMDSKVYVNGQFVGHYPSGYNHFSYDITEFLNKDGSENTIAVQVTNKQPSSRWYSGSGIYRDVTLSYRDKVQVAENGNHITSPKLAEQKDGNVETQIQSKIKNTAKTLAKVFVEQQIFTKEGKAVSDLVRSVTKNLAGNETANFKQTILVNKPTLWTTKSYNPQLYVLKTKVYNDGQLVDVTEDTFGYRYFNWTAKEGFSLNGERMKFHGVSIHHDNGALGAEENYKATYRKLKLLKDMGVNSIRTTHNPASPQLLDAAASLGLLVQEEAFDTWYRGKKTYDYGRFFDQDATHPEAKKGEKWSDFDLRTMVERDKNNPSIIMWSLGNEVDEADGGERSLETAKRLKAIIKAIDTERYVTMGENKFSNRSTGEFLKLAAIMDAVGMNYGERNYDAVRKAHPDWLIYGSETSSATRTRDSYFDPAHLLWHDNRPNRHYEQSDYGNDRVAWGRTATESWTFDRDRAGYAGQFIWTGFDYIGEPTPWHNQDNTPVKSSYFGIIDTAGLPKNDFYLYRSEWYSAKEKPTVRIMPHWNWTEETLKERNMLVNGKVPVRTFSNAASVELFLNNESLGKKEFVKKTTEDGRPYHEGAKPSELYLEWLVDYKPGTLTAIARDENGKEIARDSVTTAGEPARVRLTKEEHVITADGKDLSYIHYEIVDEDGNVVPTANNLVHFNLHGQGQIVGVDNGEQASRERYKAQKDGTWQRKAFNGKGVVIVKSTEKEGKFTLYADSAGLASDQATVTTVSGKKENRHFVAFAPVKARTDVSENPKLPETVTAIYSDGSVEEKAVTWDIPEDLLSSAGEKKVLGSVEGLEAKAEALVKVVALDKWLPKVATVPVGTAAEDLDKTVTAVLSDGNLVDANVVSWTLKDPSALTKEGGRTEATGKLEGNDYEVTATFIASDKETESTVTGLTVGDKALENFEPGKTYYRVSLPYTAKIPSVGAQTTGYQVTVQQASVANDYQASVFLSDQKGDLVQTYLIQFVKEAPALTRLEVSVEGKENATEDQVLTYHVIGHYEDGSQTEFSASDIHLEAKSADGAHLEVNGQNLLLYKKGSVTLTPRIDNQTDKTQSVETELVIKENTVDKKIVKLHPVSISTDINQQPNLPSQVGVDFDKGLPRKVTVTWDKVDAKDLSYYHSFTLKGHVEGTDIEALANVTVEGLQVAEEISLTLPKGETVQLPASVRAYHSNGTTVYKDVVWDKVPENFSQTEGIYEIKGQLVGSHLTTKAHVRVSSQVVAGNNISKQWTGSQLPAAIVSNTGGDDSASTLNDLTVSRASTDVKNRWTTWQTGTDNDWASILFGNSGDLTKRFVDNLSVDFYTDGAIGLPKEYVIEYYVGQEVPDLPNDVNNAQRDTNHPFNNAANWKEVEHLKAPGQLSAGQTNHFTFDKVETYAVRMRMKKADGTAGVGLTEITILGSKVPSATSSEISIQVDGKKLAHFNPSKTDYYIPQASKEITATASNNGVVTVVPATSEKGATRLILKAEDGTILKEYRIFRDDEKETTQPVATENSAQTLNVGDQLQLPAEVTVYYPSQAGWVKANLAVQWDAVPEHATAQEGSFEVLGHVLGTDLTTKMQVTVFTKGNQVISENASNNATDSKAFASTTNDTQAASRDKIFYINDGHFNEDGRWTNWSRTPKDQETSVGILFKKNGQITPQSVGKVAIQFFKDSGTDAPAKMVLERYVGPAYTEPSTISRYEENADHPFNKAENWQEIPYKASGEIVAGKPIEFTFDPIETTAIRARMTRKSTTNGLAMVEFSAYSPAKARDEETPSVSISVAGKALENFDPEVSDYTVSLNGTKPQVTAQVSGHGVTTVVESSQDNLPTLVRLLAKDGSLVKEYRIHFKASHRIVPEEGDQSPVLERPSLEVVKTPILFKEIIRENNDLAQDERRVISEGKNGERVDYVEVLGSNRTTVHTDTTEAQDRIVEVKVKPVITTSKGDEPAPVVEVPEFEGGVNAVEAAKHELPEYTDAIGTAGDEPAPVVEVPEFEGGVNAVEAAKHELPEYTAAIGTVGDEPAPVVEIPEFEGGVNAVEAAKNELPEYTAAIGTVGDEPAPVVEVPEFEGGVNAVEAAKNELPEYTEAIGTVGDEPAPVVEVPEFEDGVNAVEAAKHELPEYTEAIGTVGDEPAPVVEVPEFEGGVNAVEAAKNELPEYTDAIGTVGDEPAPVVEFPEFEGGVNAVEAAKNELPEYTNALGTVGDEPAPVVEVPEFEDGVNAVEAAKHELPEYTEAIGTVGDEPAPVVEVPEFEDGVNAVEAAKNELPEYTEAIGTVGDEPASVVEVPEFEGGVNATEAAKYELPEYTDAIGTVGDEPAPSVEKPAAEVQILSDKETGVLVAGLSQDLDANLKLQVHKVLRQELAGKQYDAYQVKLLDKDNQMVDPKGAVLVRLPVKGQVQEVYHMSLDQGLQVQKVTLVGDTVEFVTKDLGLYAIVYKEQNQEPVESAHGLAAQGEVSGNNPGKANSARLPETGESRSDTAAFLASLSLVLSVALLTVKRKEK</sequence>
<dbReference type="Gene3D" id="2.60.40.10">
    <property type="entry name" value="Immunoglobulins"/>
    <property type="match status" value="3"/>
</dbReference>
<dbReference type="NCBIfam" id="NF043031">
    <property type="entry name" value="SIALI-17"/>
    <property type="match status" value="10"/>
</dbReference>
<dbReference type="InterPro" id="IPR011081">
    <property type="entry name" value="Big_4"/>
</dbReference>
<dbReference type="SUPFAM" id="SSF49785">
    <property type="entry name" value="Galactose-binding domain-like"/>
    <property type="match status" value="1"/>
</dbReference>
<dbReference type="Pfam" id="PF21606">
    <property type="entry name" value="BgaA-like_CBM"/>
    <property type="match status" value="2"/>
</dbReference>
<feature type="domain" description="G5" evidence="11">
    <location>
        <begin position="2140"/>
        <end position="2222"/>
    </location>
</feature>
<keyword evidence="4 9" id="KW-0732">Signal</keyword>
<dbReference type="Gene3D" id="2.60.120.260">
    <property type="entry name" value="Galactose-binding domain-like"/>
    <property type="match status" value="3"/>
</dbReference>
<keyword evidence="6" id="KW-0572">Peptidoglycan-anchor</keyword>
<evidence type="ECO:0000256" key="4">
    <source>
        <dbReference type="ARBA" id="ARBA00022729"/>
    </source>
</evidence>
<dbReference type="InterPro" id="IPR036156">
    <property type="entry name" value="Beta-gal/glucu_dom_sf"/>
</dbReference>
<dbReference type="InterPro" id="IPR051913">
    <property type="entry name" value="GH2_Domain-Containing"/>
</dbReference>
<dbReference type="PRINTS" id="PR00132">
    <property type="entry name" value="GLHYDRLASE2"/>
</dbReference>
<dbReference type="Pfam" id="PF02836">
    <property type="entry name" value="Glyco_hydro_2_C"/>
    <property type="match status" value="1"/>
</dbReference>
<name>A0ABT6PB69_9STRE</name>
<dbReference type="PANTHER" id="PTHR42732">
    <property type="entry name" value="BETA-GALACTOSIDASE"/>
    <property type="match status" value="1"/>
</dbReference>
<evidence type="ECO:0000259" key="10">
    <source>
        <dbReference type="PROSITE" id="PS50847"/>
    </source>
</evidence>
<feature type="region of interest" description="Disordered" evidence="8">
    <location>
        <begin position="41"/>
        <end position="189"/>
    </location>
</feature>
<dbReference type="InterPro" id="IPR006101">
    <property type="entry name" value="Glyco_hydro_2"/>
</dbReference>
<dbReference type="RefSeq" id="WP_281334617.1">
    <property type="nucleotide sequence ID" value="NZ_JARZZP010000001.1"/>
</dbReference>
<dbReference type="InterPro" id="IPR013783">
    <property type="entry name" value="Ig-like_fold"/>
</dbReference>
<evidence type="ECO:0000256" key="8">
    <source>
        <dbReference type="SAM" id="MobiDB-lite"/>
    </source>
</evidence>
<dbReference type="InterPro" id="IPR006103">
    <property type="entry name" value="Glyco_hydro_2_cat"/>
</dbReference>
<feature type="signal peptide" evidence="9">
    <location>
        <begin position="1"/>
        <end position="38"/>
    </location>
</feature>
<reference evidence="12" key="1">
    <citation type="submission" date="2023-04" db="EMBL/GenBank/DDBJ databases">
        <title>A new Streptococcus species isolated from the patient with bacteremia.</title>
        <authorList>
            <person name="Chen Y.-S."/>
            <person name="Lee C.-Y."/>
            <person name="Chan C.-K."/>
        </authorList>
    </citation>
    <scope>NUCLEOTIDE SEQUENCE</scope>
    <source>
        <strain evidence="12">ST22-14</strain>
    </source>
</reference>
<keyword evidence="2" id="KW-0134">Cell wall</keyword>
<evidence type="ECO:0000256" key="9">
    <source>
        <dbReference type="SAM" id="SignalP"/>
    </source>
</evidence>
<dbReference type="SUPFAM" id="SSF49303">
    <property type="entry name" value="beta-Galactosidase/glucuronidase domain"/>
    <property type="match status" value="1"/>
</dbReference>
<dbReference type="InterPro" id="IPR006104">
    <property type="entry name" value="Glyco_hydro_2_N"/>
</dbReference>
<dbReference type="InterPro" id="IPR005877">
    <property type="entry name" value="YSIRK_signal_dom"/>
</dbReference>
<dbReference type="Pfam" id="PF07501">
    <property type="entry name" value="G5"/>
    <property type="match status" value="1"/>
</dbReference>
<feature type="compositionally biased region" description="Basic and acidic residues" evidence="8">
    <location>
        <begin position="162"/>
        <end position="173"/>
    </location>
</feature>
<dbReference type="InterPro" id="IPR040605">
    <property type="entry name" value="Glyco_hydro2_dom5"/>
</dbReference>
<protein>
    <submittedName>
        <fullName evidence="12">Ig-like domain-containing protein</fullName>
    </submittedName>
</protein>
<dbReference type="EMBL" id="JARZZP010000001">
    <property type="protein sequence ID" value="MDI1473131.1"/>
    <property type="molecule type" value="Genomic_DNA"/>
</dbReference>
<proteinExistence type="inferred from homology"/>
<dbReference type="InterPro" id="IPR008979">
    <property type="entry name" value="Galactose-bd-like_sf"/>
</dbReference>
<dbReference type="PROSITE" id="PS50847">
    <property type="entry name" value="GRAM_POS_ANCHORING"/>
    <property type="match status" value="1"/>
</dbReference>
<evidence type="ECO:0000256" key="6">
    <source>
        <dbReference type="ARBA" id="ARBA00023088"/>
    </source>
</evidence>
<dbReference type="Pfam" id="PF18565">
    <property type="entry name" value="Glyco_hydro2_C5"/>
    <property type="match status" value="1"/>
</dbReference>
<dbReference type="NCBIfam" id="TIGR01168">
    <property type="entry name" value="YSIRK_signal"/>
    <property type="match status" value="1"/>
</dbReference>
<dbReference type="InterPro" id="IPR049964">
    <property type="entry name" value="NanA_rpt"/>
</dbReference>
<evidence type="ECO:0000313" key="12">
    <source>
        <dbReference type="EMBL" id="MDI1473131.1"/>
    </source>
</evidence>
<dbReference type="InterPro" id="IPR011098">
    <property type="entry name" value="G5_dom"/>
</dbReference>
<evidence type="ECO:0000256" key="2">
    <source>
        <dbReference type="ARBA" id="ARBA00022512"/>
    </source>
</evidence>
<evidence type="ECO:0000259" key="11">
    <source>
        <dbReference type="PROSITE" id="PS51109"/>
    </source>
</evidence>
<dbReference type="SMART" id="SM01208">
    <property type="entry name" value="G5"/>
    <property type="match status" value="1"/>
</dbReference>
<evidence type="ECO:0000256" key="3">
    <source>
        <dbReference type="ARBA" id="ARBA00022525"/>
    </source>
</evidence>
<dbReference type="InterPro" id="IPR017853">
    <property type="entry name" value="GH"/>
</dbReference>
<evidence type="ECO:0000256" key="5">
    <source>
        <dbReference type="ARBA" id="ARBA00022801"/>
    </source>
</evidence>
<organism evidence="12 13">
    <name type="scientific">Streptococcus taonis</name>
    <dbReference type="NCBI Taxonomy" id="3041623"/>
    <lineage>
        <taxon>Bacteria</taxon>
        <taxon>Bacillati</taxon>
        <taxon>Bacillota</taxon>
        <taxon>Bacilli</taxon>
        <taxon>Lactobacillales</taxon>
        <taxon>Streptococcaceae</taxon>
        <taxon>Streptococcus</taxon>
    </lineage>
</organism>
<dbReference type="InterPro" id="IPR019931">
    <property type="entry name" value="LPXTG_anchor"/>
</dbReference>
<dbReference type="InterPro" id="IPR006102">
    <property type="entry name" value="Ig-like_GH2"/>
</dbReference>
<dbReference type="Gene3D" id="3.20.20.80">
    <property type="entry name" value="Glycosidases"/>
    <property type="match status" value="1"/>
</dbReference>
<keyword evidence="13" id="KW-1185">Reference proteome</keyword>
<accession>A0ABT6PB69</accession>
<feature type="domain" description="Gram-positive cocci surface proteins LPxTG" evidence="10">
    <location>
        <begin position="2747"/>
        <end position="2780"/>
    </location>
</feature>
<evidence type="ECO:0000256" key="1">
    <source>
        <dbReference type="ARBA" id="ARBA00007401"/>
    </source>
</evidence>
<dbReference type="NCBIfam" id="TIGR01167">
    <property type="entry name" value="LPXTG_anchor"/>
    <property type="match status" value="1"/>
</dbReference>
<dbReference type="Pfam" id="PF07532">
    <property type="entry name" value="Big_4"/>
    <property type="match status" value="4"/>
</dbReference>
<keyword evidence="7" id="KW-0326">Glycosidase</keyword>
<dbReference type="Proteomes" id="UP001160991">
    <property type="component" value="Unassembled WGS sequence"/>
</dbReference>
<dbReference type="Pfam" id="PF02837">
    <property type="entry name" value="Glyco_hydro_2_N"/>
    <property type="match status" value="1"/>
</dbReference>
<dbReference type="InterPro" id="IPR032311">
    <property type="entry name" value="DUF4982"/>
</dbReference>
<comment type="caution">
    <text evidence="12">The sequence shown here is derived from an EMBL/GenBank/DDBJ whole genome shotgun (WGS) entry which is preliminary data.</text>
</comment>
<feature type="chain" id="PRO_5046037071" evidence="9">
    <location>
        <begin position="39"/>
        <end position="2780"/>
    </location>
</feature>
<dbReference type="SUPFAM" id="SSF51445">
    <property type="entry name" value="(Trans)glycosidases"/>
    <property type="match status" value="1"/>
</dbReference>
<gene>
    <name evidence="12" type="ORF">QEZ38_00300</name>
</gene>
<dbReference type="Gene3D" id="2.20.230.10">
    <property type="entry name" value="Resuscitation-promoting factor rpfb"/>
    <property type="match status" value="1"/>
</dbReference>